<dbReference type="KEGG" id="ccin:107268639"/>
<keyword evidence="4" id="KW-0677">Repeat</keyword>
<dbReference type="Pfam" id="PF17781">
    <property type="entry name" value="RPN1_RPN2_N"/>
    <property type="match status" value="1"/>
</dbReference>
<feature type="region of interest" description="Disordered" evidence="8">
    <location>
        <begin position="591"/>
        <end position="631"/>
    </location>
</feature>
<evidence type="ECO:0000256" key="2">
    <source>
        <dbReference type="ARBA" id="ARBA00005460"/>
    </source>
</evidence>
<dbReference type="PANTHER" id="PTHR10943">
    <property type="entry name" value="26S PROTEASOME NON-ATPASE REGULATORY SUBUNIT"/>
    <property type="match status" value="1"/>
</dbReference>
<feature type="compositionally biased region" description="Low complexity" evidence="8">
    <location>
        <begin position="612"/>
        <end position="623"/>
    </location>
</feature>
<organism evidence="11 12">
    <name type="scientific">Cephus cinctus</name>
    <name type="common">Wheat stem sawfly</name>
    <dbReference type="NCBI Taxonomy" id="211228"/>
    <lineage>
        <taxon>Eukaryota</taxon>
        <taxon>Metazoa</taxon>
        <taxon>Ecdysozoa</taxon>
        <taxon>Arthropoda</taxon>
        <taxon>Hexapoda</taxon>
        <taxon>Insecta</taxon>
        <taxon>Pterygota</taxon>
        <taxon>Neoptera</taxon>
        <taxon>Endopterygota</taxon>
        <taxon>Hymenoptera</taxon>
        <taxon>Cephoidea</taxon>
        <taxon>Cephidae</taxon>
        <taxon>Cephus</taxon>
    </lineage>
</organism>
<dbReference type="GeneID" id="107268639"/>
<evidence type="ECO:0000256" key="8">
    <source>
        <dbReference type="SAM" id="MobiDB-lite"/>
    </source>
</evidence>
<dbReference type="InterPro" id="IPR011989">
    <property type="entry name" value="ARM-like"/>
</dbReference>
<accession>A0AAJ7RJP0</accession>
<dbReference type="PIRSF" id="PIRSF015965">
    <property type="entry name" value="26S_Psome_Rpn1"/>
    <property type="match status" value="1"/>
</dbReference>
<dbReference type="GO" id="GO:0030234">
    <property type="term" value="F:enzyme regulator activity"/>
    <property type="evidence" value="ECO:0007669"/>
    <property type="project" value="UniProtKB-UniRule"/>
</dbReference>
<dbReference type="PANTHER" id="PTHR10943:SF1">
    <property type="entry name" value="26S PROTEASOME NON-ATPASE REGULATORY SUBUNIT 2"/>
    <property type="match status" value="1"/>
</dbReference>
<evidence type="ECO:0000256" key="5">
    <source>
        <dbReference type="ARBA" id="ARBA00022942"/>
    </source>
</evidence>
<evidence type="ECO:0000259" key="9">
    <source>
        <dbReference type="Pfam" id="PF17781"/>
    </source>
</evidence>
<reference evidence="12" key="1">
    <citation type="submission" date="2025-08" db="UniProtKB">
        <authorList>
            <consortium name="RefSeq"/>
        </authorList>
    </citation>
    <scope>IDENTIFICATION</scope>
</reference>
<dbReference type="AlphaFoldDB" id="A0AAJ7RJP0"/>
<dbReference type="GO" id="GO:0042176">
    <property type="term" value="P:regulation of protein catabolic process"/>
    <property type="evidence" value="ECO:0007669"/>
    <property type="project" value="InterPro"/>
</dbReference>
<evidence type="ECO:0000256" key="4">
    <source>
        <dbReference type="ARBA" id="ARBA00022737"/>
    </source>
</evidence>
<dbReference type="RefSeq" id="XP_024941702.1">
    <property type="nucleotide sequence ID" value="XM_025085934.1"/>
</dbReference>
<feature type="domain" description="RPN1 N-terminal" evidence="9">
    <location>
        <begin position="23"/>
        <end position="322"/>
    </location>
</feature>
<name>A0AAJ7RJP0_CEPCN</name>
<dbReference type="SUPFAM" id="SSF48371">
    <property type="entry name" value="ARM repeat"/>
    <property type="match status" value="1"/>
</dbReference>
<dbReference type="InterPro" id="IPR002015">
    <property type="entry name" value="Proteasome/cyclosome_rpt"/>
</dbReference>
<dbReference type="InterPro" id="IPR041433">
    <property type="entry name" value="RPN1_C"/>
</dbReference>
<evidence type="ECO:0000313" key="12">
    <source>
        <dbReference type="RefSeq" id="XP_024941702.1"/>
    </source>
</evidence>
<dbReference type="Pfam" id="PF01851">
    <property type="entry name" value="PC_rep"/>
    <property type="match status" value="3"/>
</dbReference>
<feature type="domain" description="26S proteasome non-ATPase regulatory subunit RPN1 C-terminal" evidence="10">
    <location>
        <begin position="850"/>
        <end position="900"/>
    </location>
</feature>
<dbReference type="GO" id="GO:0005634">
    <property type="term" value="C:nucleus"/>
    <property type="evidence" value="ECO:0007669"/>
    <property type="project" value="TreeGrafter"/>
</dbReference>
<comment type="similarity">
    <text evidence="2 7">Belongs to the proteasome subunit S2 family.</text>
</comment>
<evidence type="ECO:0000313" key="11">
    <source>
        <dbReference type="Proteomes" id="UP000694920"/>
    </source>
</evidence>
<feature type="compositionally biased region" description="Polar residues" evidence="8">
    <location>
        <begin position="591"/>
        <end position="602"/>
    </location>
</feature>
<dbReference type="GO" id="GO:0034515">
    <property type="term" value="C:proteasome storage granule"/>
    <property type="evidence" value="ECO:0007669"/>
    <property type="project" value="TreeGrafter"/>
</dbReference>
<dbReference type="InterPro" id="IPR016643">
    <property type="entry name" value="26S_Psome_Rpn1"/>
</dbReference>
<dbReference type="Gene3D" id="1.25.10.10">
    <property type="entry name" value="Leucine-rich Repeat Variant"/>
    <property type="match status" value="1"/>
</dbReference>
<dbReference type="InterPro" id="IPR040892">
    <property type="entry name" value="RPN1_N"/>
</dbReference>
<comment type="function">
    <text evidence="1">Binds to the intracellular domain of tumor necrosis factor type 1 receptor. The binding domain of TRAP1 and TRAP2 resides outside the death domain of TNFR1.</text>
</comment>
<evidence type="ECO:0000256" key="3">
    <source>
        <dbReference type="ARBA" id="ARBA00014928"/>
    </source>
</evidence>
<comment type="subunit">
    <text evidence="6">Component of the 19S proteasome regulatory particle complex. The 26S proteasome consists of a 20S core particle (CP) and two 19S regulatory subunits (RP). The regulatory particle is made of a lid composed of 9 subunits, a base containing 6 ATPases and few additional components including PSMD2. Interacts with RPGRIP1L. Interacts with CRY1 in a KDM8-dependent manner. Interacts (via C-terminus) with phosphatase UBLCP1 (via ubiquitin-like domain); the interaction recruits UBLCP1 to the 19S regulatory particle where it dephosphorylates 19S subunit PSMC2/RPT1 which impairs PSMC2 ATPase activity and disrupts 26S proteasome assembly.</text>
</comment>
<protein>
    <recommendedName>
        <fullName evidence="3 7">26S proteasome non-ATPase regulatory subunit 2</fullName>
    </recommendedName>
</protein>
<keyword evidence="11" id="KW-1185">Reference proteome</keyword>
<dbReference type="InterPro" id="IPR016024">
    <property type="entry name" value="ARM-type_fold"/>
</dbReference>
<comment type="function">
    <text evidence="7">Component of the 26S proteasome, a multiprotein complex involved in the ATP-dependent degradation of ubiquitinated proteins. This complex plays a key role in the maintenance of protein homeostasis by removing misfolded or damaged proteins, which could impair cellular functions, and by removing proteins whose functions are no longer required. Therefore, the proteasome participates in numerous cellular processes, including cell cycle progression, apoptosis, or DNA damage repair.</text>
</comment>
<evidence type="ECO:0000256" key="7">
    <source>
        <dbReference type="PIRNR" id="PIRNR015965"/>
    </source>
</evidence>
<evidence type="ECO:0000259" key="10">
    <source>
        <dbReference type="Pfam" id="PF18051"/>
    </source>
</evidence>
<keyword evidence="5 7" id="KW-0647">Proteasome</keyword>
<dbReference type="GO" id="GO:0043161">
    <property type="term" value="P:proteasome-mediated ubiquitin-dependent protein catabolic process"/>
    <property type="evidence" value="ECO:0007669"/>
    <property type="project" value="TreeGrafter"/>
</dbReference>
<evidence type="ECO:0000256" key="1">
    <source>
        <dbReference type="ARBA" id="ARBA00004031"/>
    </source>
</evidence>
<gene>
    <name evidence="12" type="primary">LOC107268639</name>
</gene>
<dbReference type="GO" id="GO:0008540">
    <property type="term" value="C:proteasome regulatory particle, base subcomplex"/>
    <property type="evidence" value="ECO:0007669"/>
    <property type="project" value="UniProtKB-UniRule"/>
</dbReference>
<evidence type="ECO:0000256" key="6">
    <source>
        <dbReference type="ARBA" id="ARBA00046857"/>
    </source>
</evidence>
<dbReference type="Proteomes" id="UP000694920">
    <property type="component" value="Unplaced"/>
</dbReference>
<dbReference type="Pfam" id="PF18051">
    <property type="entry name" value="RPN1_C"/>
    <property type="match status" value="1"/>
</dbReference>
<proteinExistence type="inferred from homology"/>
<sequence>MGLQKEAEMNEDDKGLQEELLNLVSLLTGKDEKVILPSLVQLRIFIQTSTTSMTSVPKPLKYLRNSYGVLKTAQARLKCKESKAQFADILSVLAMAGDTSGLRECLKYCLQGTMHKPGDWGHEYVRQLEAEITEEWTDTPNEEEDEMKEKLLPLVKSIIEFDMQHNAEIQACDLCMEIDQLDLLDDHLNDTNFGRVCLYLGNCAGYSEEMERLHILKIVTNYYLRFNQYTRAMLVALQIPDSESVYKCLITCPNCATRKQLALLLARQQDRPLRKEYHGDDAKDIETILSNSQVNGHFQMLARELDILEPKHPEDIYKSWLETGGPRISEIHDSARANLASSYVSGFVHAGFGLDKLMANTEDCWVYKNKDHGMLAATASLGLIHLWDVDGGLVPIDKYLYTSDDIVKSGALLAMGLVNCGVRNECDPALALLSEYVLSDSQTLRIGAIMGLGLAYAGSRRSDVSDLLTGALTDQRSSMEIVSLAAIALGLVNVGSANSDVSHAILQKQLEFTPQEWSVTYSRFIPLALGLVYMGCRDMIATPSTALEVLPEPHRFASQTMLQICAYAGTGDVLIIQELLSICSEPVEGENSSSILENTPVPSSCDPKIPESLSTSTLQGTSTDANKEAKTKSACSLKNEGIYKDMGLPQAIASLGVGVVGLGEGKENARIFGQVGRYGSAAARRAVPLAMALNSLSDPEPALLDVLKKYSHDNDPEVAYNAIFALGLVGAGTNNARLATMLRQLAAYHAKNPSHLFLVRISQGLVHLGKGTLSLSPLHYASKVLDQTALAGLLVIMVACLDSTNLILGKSHYLMYCLTVAMEPRWLVTLDENMKTLPVSVRVGQAVDIIGKAGSPKSIAGGRVHTTPVLLAHGERAELVSDQYQPLSSVLEGFVILKEN</sequence>